<proteinExistence type="predicted"/>
<dbReference type="PANTHER" id="PTHR42680">
    <property type="entry name" value="DCTP DEAMINASE"/>
    <property type="match status" value="1"/>
</dbReference>
<dbReference type="InterPro" id="IPR053811">
    <property type="entry name" value="DCD_C"/>
</dbReference>
<evidence type="ECO:0000259" key="2">
    <source>
        <dbReference type="Pfam" id="PF22569"/>
    </source>
</evidence>
<dbReference type="Proteomes" id="UP000178710">
    <property type="component" value="Unassembled WGS sequence"/>
</dbReference>
<name>A0A1G2KQ03_9BACT</name>
<evidence type="ECO:0000313" key="3">
    <source>
        <dbReference type="EMBL" id="OHA00529.1"/>
    </source>
</evidence>
<reference evidence="3 4" key="1">
    <citation type="journal article" date="2016" name="Nat. Commun.">
        <title>Thousands of microbial genomes shed light on interconnected biogeochemical processes in an aquifer system.</title>
        <authorList>
            <person name="Anantharaman K."/>
            <person name="Brown C.T."/>
            <person name="Hug L.A."/>
            <person name="Sharon I."/>
            <person name="Castelle C.J."/>
            <person name="Probst A.J."/>
            <person name="Thomas B.C."/>
            <person name="Singh A."/>
            <person name="Wilkins M.J."/>
            <person name="Karaoz U."/>
            <person name="Brodie E.L."/>
            <person name="Williams K.H."/>
            <person name="Hubbard S.S."/>
            <person name="Banfield J.F."/>
        </authorList>
    </citation>
    <scope>NUCLEOTIDE SEQUENCE [LARGE SCALE GENOMIC DNA]</scope>
</reference>
<organism evidence="3 4">
    <name type="scientific">Candidatus Sungbacteria bacterium RIFCSPHIGHO2_02_FULL_49_20</name>
    <dbReference type="NCBI Taxonomy" id="1802272"/>
    <lineage>
        <taxon>Bacteria</taxon>
        <taxon>Candidatus Sungiibacteriota</taxon>
    </lineage>
</organism>
<accession>A0A1G2KQ03</accession>
<dbReference type="Pfam" id="PF22569">
    <property type="entry name" value="DCD_C"/>
    <property type="match status" value="1"/>
</dbReference>
<dbReference type="GO" id="GO:0009394">
    <property type="term" value="P:2'-deoxyribonucleotide metabolic process"/>
    <property type="evidence" value="ECO:0007669"/>
    <property type="project" value="InterPro"/>
</dbReference>
<dbReference type="AlphaFoldDB" id="A0A1G2KQ03"/>
<dbReference type="GO" id="GO:0008829">
    <property type="term" value="F:dCTP deaminase activity"/>
    <property type="evidence" value="ECO:0007669"/>
    <property type="project" value="InterPro"/>
</dbReference>
<dbReference type="PANTHER" id="PTHR42680:SF3">
    <property type="entry name" value="DCTP DEAMINASE"/>
    <property type="match status" value="1"/>
</dbReference>
<feature type="domain" description="2'-deoxycytidine 5'-triphosphate deaminase N-terminal" evidence="1">
    <location>
        <begin position="4"/>
        <end position="157"/>
    </location>
</feature>
<evidence type="ECO:0000313" key="4">
    <source>
        <dbReference type="Proteomes" id="UP000178710"/>
    </source>
</evidence>
<evidence type="ECO:0000259" key="1">
    <source>
        <dbReference type="Pfam" id="PF06559"/>
    </source>
</evidence>
<evidence type="ECO:0008006" key="5">
    <source>
        <dbReference type="Google" id="ProtNLM"/>
    </source>
</evidence>
<dbReference type="EMBL" id="MHQK01000054">
    <property type="protein sequence ID" value="OHA00529.1"/>
    <property type="molecule type" value="Genomic_DNA"/>
</dbReference>
<dbReference type="Pfam" id="PF06559">
    <property type="entry name" value="DCD_N"/>
    <property type="match status" value="1"/>
</dbReference>
<dbReference type="InterPro" id="IPR010550">
    <property type="entry name" value="DCD_N"/>
</dbReference>
<feature type="domain" description="2'-deoxycytidine 5'-triphosphate deaminase C-terminal" evidence="2">
    <location>
        <begin position="203"/>
        <end position="363"/>
    </location>
</feature>
<comment type="caution">
    <text evidence="3">The sequence shown here is derived from an EMBL/GenBank/DDBJ whole genome shotgun (WGS) entry which is preliminary data.</text>
</comment>
<protein>
    <recommendedName>
        <fullName evidence="5">2'-deoxycytidine 5'-triphosphate deaminase</fullName>
    </recommendedName>
</protein>
<dbReference type="Gene3D" id="2.70.40.10">
    <property type="match status" value="2"/>
</dbReference>
<dbReference type="InterPro" id="IPR036157">
    <property type="entry name" value="dUTPase-like_sf"/>
</dbReference>
<dbReference type="SUPFAM" id="SSF51283">
    <property type="entry name" value="dUTPase-like"/>
    <property type="match status" value="2"/>
</dbReference>
<gene>
    <name evidence="3" type="ORF">A3C12_03475</name>
</gene>
<sequence length="366" mass="41187">MRKAGTLPIQEMEAMIESGQLQGFTGQLQPASADMSIAEDAYRVRGAALPRPGQSIKELRQEITMFRHNLDQPLEPGATYLIKAGQSVKFPKAVYGYVNAKSSTGRNDIHARLVADGVPSYDTMPHGFCGDLWFMISSGHFLVQLEPGDQLSQLRLFDRNTRLDETEMQIAYQKYGFLRRSGNPIPYEEIPATEGDGMLGLTADFSNLDVVAWRAKTLEQQAKVLVFNKRQHSPHSFFDPIEKPKNGRLVLENGRFYTFATREAVCVPPEFACEMVAVDHRRGEFRSHYAGFIDPGWGYENGKPKGAILVLEVRPFGRNEIITEGAPVCRISYERMREVPRALYGETGSHYVNQRGPRLSKHFRAA</sequence>